<gene>
    <name evidence="1" type="ORF">ACFOSE_05835</name>
</gene>
<proteinExistence type="predicted"/>
<dbReference type="PANTHER" id="PTHR38451">
    <property type="entry name" value="TRNA (ADENINE(22)-N(1))-METHYLTRANSFERASE"/>
    <property type="match status" value="1"/>
</dbReference>
<protein>
    <submittedName>
        <fullName evidence="1">tRNA (Adenine(22)-N(1))-methyltransferase</fullName>
    </submittedName>
</protein>
<dbReference type="InterPro" id="IPR006901">
    <property type="entry name" value="TrmK"/>
</dbReference>
<evidence type="ECO:0000313" key="1">
    <source>
        <dbReference type="EMBL" id="MFC3932293.1"/>
    </source>
</evidence>
<reference evidence="2" key="1">
    <citation type="journal article" date="2019" name="Int. J. Syst. Evol. Microbiol.">
        <title>The Global Catalogue of Microorganisms (GCM) 10K type strain sequencing project: providing services to taxonomists for standard genome sequencing and annotation.</title>
        <authorList>
            <consortium name="The Broad Institute Genomics Platform"/>
            <consortium name="The Broad Institute Genome Sequencing Center for Infectious Disease"/>
            <person name="Wu L."/>
            <person name="Ma J."/>
        </authorList>
    </citation>
    <scope>NUCLEOTIDE SEQUENCE [LARGE SCALE GENOMIC DNA]</scope>
    <source>
        <strain evidence="2">CCUG 58728</strain>
    </source>
</reference>
<comment type="caution">
    <text evidence="1">The sequence shown here is derived from an EMBL/GenBank/DDBJ whole genome shotgun (WGS) entry which is preliminary data.</text>
</comment>
<sequence>METNISKRLLDVADYIPYGVKLLDVGSDHAYLPIFLVEQDLITSAIAGEVAKGPYNSALTNVTESGLSDSVEVRLADGLAAFEPEDGIGAISVCGMGGYLITEILTAGLDKLTAGQRLILQPNNREDDVRSWLSANGFAIIAEKVMIENHKFYEIIVAEAGEQKLTAAEVRFGPCLLRGKSETFLRKWQRELAKLEVALTQVPSANQADRKALVQRIDAIKEAISYES</sequence>
<name>A0ABV8D1X2_9STRE</name>
<evidence type="ECO:0000313" key="2">
    <source>
        <dbReference type="Proteomes" id="UP001595901"/>
    </source>
</evidence>
<dbReference type="EMBL" id="JBHSAC010000050">
    <property type="protein sequence ID" value="MFC3932293.1"/>
    <property type="molecule type" value="Genomic_DNA"/>
</dbReference>
<organism evidence="1 2">
    <name type="scientific">Streptococcus dentapri</name>
    <dbReference type="NCBI Taxonomy" id="573564"/>
    <lineage>
        <taxon>Bacteria</taxon>
        <taxon>Bacillati</taxon>
        <taxon>Bacillota</taxon>
        <taxon>Bacilli</taxon>
        <taxon>Lactobacillales</taxon>
        <taxon>Streptococcaceae</taxon>
        <taxon>Streptococcus</taxon>
    </lineage>
</organism>
<dbReference type="PANTHER" id="PTHR38451:SF1">
    <property type="entry name" value="TRNA (ADENINE(22)-N(1))-METHYLTRANSFERASE"/>
    <property type="match status" value="1"/>
</dbReference>
<dbReference type="PIRSF" id="PIRSF018637">
    <property type="entry name" value="TrmK"/>
    <property type="match status" value="1"/>
</dbReference>
<dbReference type="Gene3D" id="1.10.287.1890">
    <property type="match status" value="1"/>
</dbReference>
<dbReference type="InterPro" id="IPR029063">
    <property type="entry name" value="SAM-dependent_MTases_sf"/>
</dbReference>
<dbReference type="SUPFAM" id="SSF53335">
    <property type="entry name" value="S-adenosyl-L-methionine-dependent methyltransferases"/>
    <property type="match status" value="1"/>
</dbReference>
<dbReference type="RefSeq" id="WP_380431590.1">
    <property type="nucleotide sequence ID" value="NZ_JBHSAC010000050.1"/>
</dbReference>
<dbReference type="Gene3D" id="3.40.50.150">
    <property type="entry name" value="Vaccinia Virus protein VP39"/>
    <property type="match status" value="1"/>
</dbReference>
<dbReference type="Proteomes" id="UP001595901">
    <property type="component" value="Unassembled WGS sequence"/>
</dbReference>
<accession>A0ABV8D1X2</accession>
<dbReference type="Pfam" id="PF04816">
    <property type="entry name" value="TrmK"/>
    <property type="match status" value="1"/>
</dbReference>
<keyword evidence="2" id="KW-1185">Reference proteome</keyword>